<feature type="non-terminal residue" evidence="2">
    <location>
        <position position="1"/>
    </location>
</feature>
<feature type="compositionally biased region" description="Polar residues" evidence="1">
    <location>
        <begin position="114"/>
        <end position="132"/>
    </location>
</feature>
<feature type="compositionally biased region" description="Acidic residues" evidence="1">
    <location>
        <begin position="1"/>
        <end position="31"/>
    </location>
</feature>
<dbReference type="Proteomes" id="UP001314229">
    <property type="component" value="Unassembled WGS sequence"/>
</dbReference>
<accession>A0AAV1QFH7</accession>
<sequence>KSEEEVLDESGEDDEGEDSEVSVGDGEEMECVSEAAAAGQASALCASAVQPATEMRAMGLDSAKLMTQNVLSTFRRKGQTEEGTGPEKSPEPADLPVLNTTVFQTAAAEAKTAPRTSSPSTNAALKSAPQTP</sequence>
<gene>
    <name evidence="2" type="ORF">FSCOSCO3_A010126</name>
</gene>
<feature type="region of interest" description="Disordered" evidence="1">
    <location>
        <begin position="1"/>
        <end position="35"/>
    </location>
</feature>
<comment type="caution">
    <text evidence="2">The sequence shown here is derived from an EMBL/GenBank/DDBJ whole genome shotgun (WGS) entry which is preliminary data.</text>
</comment>
<feature type="region of interest" description="Disordered" evidence="1">
    <location>
        <begin position="72"/>
        <end position="132"/>
    </location>
</feature>
<protein>
    <submittedName>
        <fullName evidence="2">Uncharacterized protein</fullName>
    </submittedName>
</protein>
<proteinExistence type="predicted"/>
<dbReference type="AlphaFoldDB" id="A0AAV1QFH7"/>
<dbReference type="EMBL" id="CAWUFR010000884">
    <property type="protein sequence ID" value="CAK6981739.1"/>
    <property type="molecule type" value="Genomic_DNA"/>
</dbReference>
<reference evidence="2 3" key="1">
    <citation type="submission" date="2024-01" db="EMBL/GenBank/DDBJ databases">
        <authorList>
            <person name="Alioto T."/>
            <person name="Alioto T."/>
            <person name="Gomez Garrido J."/>
        </authorList>
    </citation>
    <scope>NUCLEOTIDE SEQUENCE [LARGE SCALE GENOMIC DNA]</scope>
</reference>
<evidence type="ECO:0000313" key="2">
    <source>
        <dbReference type="EMBL" id="CAK6981739.1"/>
    </source>
</evidence>
<name>A0AAV1QFH7_SCOSC</name>
<evidence type="ECO:0000256" key="1">
    <source>
        <dbReference type="SAM" id="MobiDB-lite"/>
    </source>
</evidence>
<evidence type="ECO:0000313" key="3">
    <source>
        <dbReference type="Proteomes" id="UP001314229"/>
    </source>
</evidence>
<organism evidence="2 3">
    <name type="scientific">Scomber scombrus</name>
    <name type="common">Atlantic mackerel</name>
    <name type="synonym">Scomber vernalis</name>
    <dbReference type="NCBI Taxonomy" id="13677"/>
    <lineage>
        <taxon>Eukaryota</taxon>
        <taxon>Metazoa</taxon>
        <taxon>Chordata</taxon>
        <taxon>Craniata</taxon>
        <taxon>Vertebrata</taxon>
        <taxon>Euteleostomi</taxon>
        <taxon>Actinopterygii</taxon>
        <taxon>Neopterygii</taxon>
        <taxon>Teleostei</taxon>
        <taxon>Neoteleostei</taxon>
        <taxon>Acanthomorphata</taxon>
        <taxon>Pelagiaria</taxon>
        <taxon>Scombriformes</taxon>
        <taxon>Scombridae</taxon>
        <taxon>Scomber</taxon>
    </lineage>
</organism>
<keyword evidence="3" id="KW-1185">Reference proteome</keyword>